<accession>A0A166SQJ8</accession>
<feature type="compositionally biased region" description="Polar residues" evidence="1">
    <location>
        <begin position="350"/>
        <end position="379"/>
    </location>
</feature>
<feature type="compositionally biased region" description="Basic and acidic residues" evidence="1">
    <location>
        <begin position="1"/>
        <end position="11"/>
    </location>
</feature>
<dbReference type="EMBL" id="LFIV01000079">
    <property type="protein sequence ID" value="KZL71055.1"/>
    <property type="molecule type" value="Genomic_DNA"/>
</dbReference>
<evidence type="ECO:0000313" key="3">
    <source>
        <dbReference type="Proteomes" id="UP000076552"/>
    </source>
</evidence>
<sequence length="379" mass="41513">MDGAWERKGGDKQGSVKPLKRDHEVIASARGGASKSLGSRAGAGSANVRLNVLPGGCVVRDLSNILGIARQSPFHLLGPRGFSARYAPRSLGLVAVVAYAGRRSPSLDCQAKLMLSDHLTMHVPTLSKLQAPVNRTEKVKFPPDSPKKPDEYLIETEAGRERGIDMSGREPHGHSEAHPHGGQDLLRQADSAYTQQVIHTTPTRQSDIVSLPCISMYHCDITWNTPDPSEDQRTLEHGPQYQQHQRQQSREHDEAVPTQTRTHSHTPQQQQQQQQHDHFGFVNLLVSNTRGQALRGSRFPFARDVLVSHHQEPSSNSSHGQRTSGQLRSISPPGTLAPYQRTLLSPPPTASSVSQSLQARTSSATPTRPCVSSSRRPFG</sequence>
<keyword evidence="3" id="KW-1185">Reference proteome</keyword>
<feature type="region of interest" description="Disordered" evidence="1">
    <location>
        <begin position="308"/>
        <end position="379"/>
    </location>
</feature>
<feature type="compositionally biased region" description="Polar residues" evidence="1">
    <location>
        <begin position="257"/>
        <end position="267"/>
    </location>
</feature>
<feature type="region of interest" description="Disordered" evidence="1">
    <location>
        <begin position="164"/>
        <end position="183"/>
    </location>
</feature>
<feature type="compositionally biased region" description="Basic and acidic residues" evidence="1">
    <location>
        <begin position="164"/>
        <end position="181"/>
    </location>
</feature>
<evidence type="ECO:0000313" key="2">
    <source>
        <dbReference type="EMBL" id="KZL71055.1"/>
    </source>
</evidence>
<feature type="region of interest" description="Disordered" evidence="1">
    <location>
        <begin position="228"/>
        <end position="275"/>
    </location>
</feature>
<feature type="region of interest" description="Disordered" evidence="1">
    <location>
        <begin position="1"/>
        <end position="22"/>
    </location>
</feature>
<proteinExistence type="predicted"/>
<comment type="caution">
    <text evidence="2">The sequence shown here is derived from an EMBL/GenBank/DDBJ whole genome shotgun (WGS) entry which is preliminary data.</text>
</comment>
<evidence type="ECO:0000256" key="1">
    <source>
        <dbReference type="SAM" id="MobiDB-lite"/>
    </source>
</evidence>
<dbReference type="Proteomes" id="UP000076552">
    <property type="component" value="Unassembled WGS sequence"/>
</dbReference>
<reference evidence="2 3" key="1">
    <citation type="submission" date="2015-06" db="EMBL/GenBank/DDBJ databases">
        <title>Survival trade-offs in plant roots during colonization by closely related pathogenic and mutualistic fungi.</title>
        <authorList>
            <person name="Hacquard S."/>
            <person name="Kracher B."/>
            <person name="Hiruma K."/>
            <person name="Weinman A."/>
            <person name="Muench P."/>
            <person name="Garrido Oter R."/>
            <person name="Ver Loren van Themaat E."/>
            <person name="Dallerey J.-F."/>
            <person name="Damm U."/>
            <person name="Henrissat B."/>
            <person name="Lespinet O."/>
            <person name="Thon M."/>
            <person name="Kemen E."/>
            <person name="McHardy A.C."/>
            <person name="Schulze-Lefert P."/>
            <person name="O'Connell R.J."/>
        </authorList>
    </citation>
    <scope>NUCLEOTIDE SEQUENCE [LARGE SCALE GENOMIC DNA]</scope>
    <source>
        <strain evidence="2 3">0861</strain>
    </source>
</reference>
<gene>
    <name evidence="2" type="ORF">CT0861_00295</name>
</gene>
<name>A0A166SQJ8_9PEZI</name>
<organism evidence="2 3">
    <name type="scientific">Colletotrichum tofieldiae</name>
    <dbReference type="NCBI Taxonomy" id="708197"/>
    <lineage>
        <taxon>Eukaryota</taxon>
        <taxon>Fungi</taxon>
        <taxon>Dikarya</taxon>
        <taxon>Ascomycota</taxon>
        <taxon>Pezizomycotina</taxon>
        <taxon>Sordariomycetes</taxon>
        <taxon>Hypocreomycetidae</taxon>
        <taxon>Glomerellales</taxon>
        <taxon>Glomerellaceae</taxon>
        <taxon>Colletotrichum</taxon>
        <taxon>Colletotrichum spaethianum species complex</taxon>
    </lineage>
</organism>
<protein>
    <submittedName>
        <fullName evidence="2">Uncharacterized protein</fullName>
    </submittedName>
</protein>
<dbReference type="AlphaFoldDB" id="A0A166SQJ8"/>
<feature type="compositionally biased region" description="Polar residues" evidence="1">
    <location>
        <begin position="313"/>
        <end position="329"/>
    </location>
</feature>